<dbReference type="InterPro" id="IPR010987">
    <property type="entry name" value="Glutathione-S-Trfase_C-like"/>
</dbReference>
<evidence type="ECO:0000259" key="1">
    <source>
        <dbReference type="PROSITE" id="PS50404"/>
    </source>
</evidence>
<dbReference type="EMBL" id="AAPJ01000001">
    <property type="protein sequence ID" value="EAS51896.1"/>
    <property type="molecule type" value="Genomic_DNA"/>
</dbReference>
<dbReference type="InterPro" id="IPR036249">
    <property type="entry name" value="Thioredoxin-like_sf"/>
</dbReference>
<organism evidence="3 4">
    <name type="scientific">Aurantimonas manganoxydans (strain ATCC BAA-1229 / DSM 21871 / SI85-9A1)</name>
    <dbReference type="NCBI Taxonomy" id="287752"/>
    <lineage>
        <taxon>Bacteria</taxon>
        <taxon>Pseudomonadati</taxon>
        <taxon>Pseudomonadota</taxon>
        <taxon>Alphaproteobacteria</taxon>
        <taxon>Hyphomicrobiales</taxon>
        <taxon>Aurantimonadaceae</taxon>
        <taxon>Aurantimonas</taxon>
    </lineage>
</organism>
<evidence type="ECO:0000313" key="3">
    <source>
        <dbReference type="EMBL" id="EAS51896.1"/>
    </source>
</evidence>
<dbReference type="PANTHER" id="PTHR44051">
    <property type="entry name" value="GLUTATHIONE S-TRANSFERASE-RELATED"/>
    <property type="match status" value="1"/>
</dbReference>
<dbReference type="SFLD" id="SFLDS00019">
    <property type="entry name" value="Glutathione_Transferase_(cytos"/>
    <property type="match status" value="1"/>
</dbReference>
<dbReference type="AlphaFoldDB" id="Q1YL35"/>
<dbReference type="PANTHER" id="PTHR44051:SF8">
    <property type="entry name" value="GLUTATHIONE S-TRANSFERASE GSTA"/>
    <property type="match status" value="1"/>
</dbReference>
<evidence type="ECO:0000313" key="4">
    <source>
        <dbReference type="Proteomes" id="UP000000321"/>
    </source>
</evidence>
<evidence type="ECO:0000259" key="2">
    <source>
        <dbReference type="PROSITE" id="PS50405"/>
    </source>
</evidence>
<protein>
    <submittedName>
        <fullName evidence="3">Putative glutathione S-transferase</fullName>
    </submittedName>
</protein>
<feature type="domain" description="GST N-terminal" evidence="1">
    <location>
        <begin position="11"/>
        <end position="90"/>
    </location>
</feature>
<dbReference type="SUPFAM" id="SSF47616">
    <property type="entry name" value="GST C-terminal domain-like"/>
    <property type="match status" value="1"/>
</dbReference>
<feature type="domain" description="GST C-terminal" evidence="2">
    <location>
        <begin position="93"/>
        <end position="213"/>
    </location>
</feature>
<dbReference type="Proteomes" id="UP000000321">
    <property type="component" value="Unassembled WGS sequence"/>
</dbReference>
<comment type="caution">
    <text evidence="3">The sequence shown here is derived from an EMBL/GenBank/DDBJ whole genome shotgun (WGS) entry which is preliminary data.</text>
</comment>
<dbReference type="InterPro" id="IPR040079">
    <property type="entry name" value="Glutathione_S-Trfase"/>
</dbReference>
<accession>Q1YL35</accession>
<proteinExistence type="predicted"/>
<name>Q1YL35_AURMS</name>
<dbReference type="FunFam" id="3.40.30.10:FF:000331">
    <property type="entry name" value="Glutathione S-transferase"/>
    <property type="match status" value="1"/>
</dbReference>
<dbReference type="SFLD" id="SFLDG00358">
    <property type="entry name" value="Main_(cytGST)"/>
    <property type="match status" value="1"/>
</dbReference>
<dbReference type="InterPro" id="IPR036282">
    <property type="entry name" value="Glutathione-S-Trfase_C_sf"/>
</dbReference>
<dbReference type="PROSITE" id="PS50405">
    <property type="entry name" value="GST_CTER"/>
    <property type="match status" value="1"/>
</dbReference>
<reference evidence="3 4" key="1">
    <citation type="journal article" date="2008" name="Appl. Environ. Microbiol.">
        <title>Genomic insights into Mn(II) oxidation by the marine alphaproteobacterium Aurantimonas sp. strain SI85-9A1.</title>
        <authorList>
            <person name="Dick G.J."/>
            <person name="Podell S."/>
            <person name="Johnson H.A."/>
            <person name="Rivera-Espinoza Y."/>
            <person name="Bernier-Latmani R."/>
            <person name="McCarthy J.K."/>
            <person name="Torpey J.W."/>
            <person name="Clement B.G."/>
            <person name="Gaasterland T."/>
            <person name="Tebo B.M."/>
        </authorList>
    </citation>
    <scope>NUCLEOTIDE SEQUENCE [LARGE SCALE GENOMIC DNA]</scope>
    <source>
        <strain evidence="3 4">SI85-9A1</strain>
    </source>
</reference>
<dbReference type="RefSeq" id="WP_009210534.1">
    <property type="nucleotide sequence ID" value="NZ_BBWP01000002.1"/>
</dbReference>
<dbReference type="CDD" id="cd03207">
    <property type="entry name" value="GST_C_8"/>
    <property type="match status" value="1"/>
</dbReference>
<dbReference type="Pfam" id="PF02798">
    <property type="entry name" value="GST_N"/>
    <property type="match status" value="1"/>
</dbReference>
<keyword evidence="4" id="KW-1185">Reference proteome</keyword>
<dbReference type="Gene3D" id="1.20.1050.10">
    <property type="match status" value="1"/>
</dbReference>
<dbReference type="HOGENOM" id="CLU_011226_6_4_5"/>
<dbReference type="BioCyc" id="AURANTIMONAS:SI859A1_02712-MONOMER"/>
<dbReference type="GO" id="GO:0016740">
    <property type="term" value="F:transferase activity"/>
    <property type="evidence" value="ECO:0007669"/>
    <property type="project" value="UniProtKB-KW"/>
</dbReference>
<dbReference type="InterPro" id="IPR004045">
    <property type="entry name" value="Glutathione_S-Trfase_N"/>
</dbReference>
<dbReference type="SUPFAM" id="SSF52833">
    <property type="entry name" value="Thioredoxin-like"/>
    <property type="match status" value="1"/>
</dbReference>
<gene>
    <name evidence="3" type="ORF">SI859A1_02712</name>
</gene>
<sequence>MQNSAIGVTAYDWVPPFAQGQVRDLRVRWALEEAGLAYRPIILEQGSQRSAENIARQPFGQVPAMEIDGQTMFESGAIVWRIAEASDGLLPSDRHRRDLALSWVFASLNTVEPPIAALVDLDFFARDADAAAKLRAGAIESVSKRLGQLQAALGDRDGLLGDFSVADLMMTAVLRIPRHTDILQNFPALDAYVARHTARPAFRKALADQLAPFRDNAARYERAA</sequence>
<dbReference type="CDD" id="cd03046">
    <property type="entry name" value="GST_N_GTT1_like"/>
    <property type="match status" value="1"/>
</dbReference>
<dbReference type="PROSITE" id="PS50404">
    <property type="entry name" value="GST_NTER"/>
    <property type="match status" value="1"/>
</dbReference>
<dbReference type="OrthoDB" id="9811242at2"/>
<keyword evidence="3" id="KW-0808">Transferase</keyword>
<dbReference type="Gene3D" id="3.40.30.10">
    <property type="entry name" value="Glutaredoxin"/>
    <property type="match status" value="1"/>
</dbReference>